<keyword evidence="3" id="KW-0378">Hydrolase</keyword>
<gene>
    <name evidence="5" type="ordered locus">Nther_2568</name>
</gene>
<dbReference type="GO" id="GO:0110001">
    <property type="term" value="C:toxin-antitoxin complex"/>
    <property type="evidence" value="ECO:0007669"/>
    <property type="project" value="InterPro"/>
</dbReference>
<dbReference type="OrthoDB" id="9796612at2"/>
<protein>
    <recommendedName>
        <fullName evidence="7">DUF86 domain-containing protein</fullName>
    </recommendedName>
</protein>
<dbReference type="RefSeq" id="WP_012448968.1">
    <property type="nucleotide sequence ID" value="NC_010718.1"/>
</dbReference>
<evidence type="ECO:0000256" key="2">
    <source>
        <dbReference type="ARBA" id="ARBA00022722"/>
    </source>
</evidence>
<dbReference type="SUPFAM" id="SSF81593">
    <property type="entry name" value="Nucleotidyltransferase substrate binding subunit/domain"/>
    <property type="match status" value="1"/>
</dbReference>
<dbReference type="InterPro" id="IPR037038">
    <property type="entry name" value="HepT-like_sf"/>
</dbReference>
<dbReference type="PANTHER" id="PTHR33397:SF5">
    <property type="entry name" value="RNASE YUTE-RELATED"/>
    <property type="match status" value="1"/>
</dbReference>
<evidence type="ECO:0000256" key="4">
    <source>
        <dbReference type="ARBA" id="ARBA00024207"/>
    </source>
</evidence>
<reference evidence="5 6" key="1">
    <citation type="submission" date="2008-04" db="EMBL/GenBank/DDBJ databases">
        <title>Complete sequence of chromosome of Natranaerobius thermophilus JW/NM-WN-LF.</title>
        <authorList>
            <consortium name="US DOE Joint Genome Institute"/>
            <person name="Copeland A."/>
            <person name="Lucas S."/>
            <person name="Lapidus A."/>
            <person name="Glavina del Rio T."/>
            <person name="Dalin E."/>
            <person name="Tice H."/>
            <person name="Bruce D."/>
            <person name="Goodwin L."/>
            <person name="Pitluck S."/>
            <person name="Chertkov O."/>
            <person name="Brettin T."/>
            <person name="Detter J.C."/>
            <person name="Han C."/>
            <person name="Kuske C.R."/>
            <person name="Schmutz J."/>
            <person name="Larimer F."/>
            <person name="Land M."/>
            <person name="Hauser L."/>
            <person name="Kyrpides N."/>
            <person name="Lykidis A."/>
            <person name="Mesbah N.M."/>
            <person name="Wiegel J."/>
        </authorList>
    </citation>
    <scope>NUCLEOTIDE SEQUENCE [LARGE SCALE GENOMIC DNA]</scope>
    <source>
        <strain evidence="6">ATCC BAA-1301 / DSM 18059 / JW/NM-WN-LF</strain>
    </source>
</reference>
<evidence type="ECO:0000256" key="1">
    <source>
        <dbReference type="ARBA" id="ARBA00022649"/>
    </source>
</evidence>
<dbReference type="Gene3D" id="1.20.120.580">
    <property type="entry name" value="bsu32300-like"/>
    <property type="match status" value="1"/>
</dbReference>
<dbReference type="NCBIfam" id="NF047751">
    <property type="entry name" value="HepT_toxin"/>
    <property type="match status" value="1"/>
</dbReference>
<dbReference type="STRING" id="457570.Nther_2568"/>
<keyword evidence="2" id="KW-0540">Nuclease</keyword>
<keyword evidence="6" id="KW-1185">Reference proteome</keyword>
<dbReference type="GO" id="GO:0004540">
    <property type="term" value="F:RNA nuclease activity"/>
    <property type="evidence" value="ECO:0007669"/>
    <property type="project" value="InterPro"/>
</dbReference>
<name>B2A1S9_NATTJ</name>
<accession>B2A1S9</accession>
<dbReference type="EMBL" id="CP001034">
    <property type="protein sequence ID" value="ACB86126.1"/>
    <property type="molecule type" value="Genomic_DNA"/>
</dbReference>
<comment type="similarity">
    <text evidence="4">Belongs to the HepT RNase toxin family.</text>
</comment>
<evidence type="ECO:0000313" key="6">
    <source>
        <dbReference type="Proteomes" id="UP000001683"/>
    </source>
</evidence>
<sequence>MVNKDVITRRLSNLEEYYHDLANIQNDITSDQLFNDKIKRRYIERTLQMAIESCLDIAGHIISYSGFREPISNQDTFQILIEENIVDSHLGERLKKMAKFRNIIVHDYAIIDPEIVHSIVKNNISDLREFSIIIKKTYLD</sequence>
<evidence type="ECO:0000256" key="3">
    <source>
        <dbReference type="ARBA" id="ARBA00022801"/>
    </source>
</evidence>
<organism evidence="5 6">
    <name type="scientific">Natranaerobius thermophilus (strain ATCC BAA-1301 / DSM 18059 / JW/NM-WN-LF)</name>
    <dbReference type="NCBI Taxonomy" id="457570"/>
    <lineage>
        <taxon>Bacteria</taxon>
        <taxon>Bacillati</taxon>
        <taxon>Bacillota</taxon>
        <taxon>Clostridia</taxon>
        <taxon>Natranaerobiales</taxon>
        <taxon>Natranaerobiaceae</taxon>
        <taxon>Natranaerobius</taxon>
    </lineage>
</organism>
<dbReference type="AlphaFoldDB" id="B2A1S9"/>
<proteinExistence type="inferred from homology"/>
<evidence type="ECO:0008006" key="7">
    <source>
        <dbReference type="Google" id="ProtNLM"/>
    </source>
</evidence>
<keyword evidence="1" id="KW-1277">Toxin-antitoxin system</keyword>
<evidence type="ECO:0000313" key="5">
    <source>
        <dbReference type="EMBL" id="ACB86126.1"/>
    </source>
</evidence>
<dbReference type="InParanoid" id="B2A1S9"/>
<dbReference type="HOGENOM" id="CLU_142825_1_0_9"/>
<dbReference type="GO" id="GO:0016787">
    <property type="term" value="F:hydrolase activity"/>
    <property type="evidence" value="ECO:0007669"/>
    <property type="project" value="UniProtKB-KW"/>
</dbReference>
<dbReference type="PANTHER" id="PTHR33397">
    <property type="entry name" value="UPF0331 PROTEIN YUTE"/>
    <property type="match status" value="1"/>
</dbReference>
<dbReference type="eggNOG" id="COG2445">
    <property type="taxonomic scope" value="Bacteria"/>
</dbReference>
<dbReference type="Pfam" id="PF01934">
    <property type="entry name" value="HepT-like"/>
    <property type="match status" value="1"/>
</dbReference>
<reference evidence="5 6" key="2">
    <citation type="journal article" date="2011" name="J. Bacteriol.">
        <title>Complete genome sequence of the anaerobic, halophilic alkalithermophile Natranaerobius thermophilus JW/NM-WN-LF.</title>
        <authorList>
            <person name="Zhao B."/>
            <person name="Mesbah N.M."/>
            <person name="Dalin E."/>
            <person name="Goodwin L."/>
            <person name="Nolan M."/>
            <person name="Pitluck S."/>
            <person name="Chertkov O."/>
            <person name="Brettin T.S."/>
            <person name="Han J."/>
            <person name="Larimer F.W."/>
            <person name="Land M.L."/>
            <person name="Hauser L."/>
            <person name="Kyrpides N."/>
            <person name="Wiegel J."/>
        </authorList>
    </citation>
    <scope>NUCLEOTIDE SEQUENCE [LARGE SCALE GENOMIC DNA]</scope>
    <source>
        <strain evidence="6">ATCC BAA-1301 / DSM 18059 / JW/NM-WN-LF</strain>
    </source>
</reference>
<dbReference type="KEGG" id="nth:Nther_2568"/>
<dbReference type="Proteomes" id="UP000001683">
    <property type="component" value="Chromosome"/>
</dbReference>
<dbReference type="FunCoup" id="B2A1S9">
    <property type="interactions" value="10"/>
</dbReference>
<dbReference type="InterPro" id="IPR052379">
    <property type="entry name" value="Type_VII_TA_RNase"/>
</dbReference>
<dbReference type="InterPro" id="IPR008201">
    <property type="entry name" value="HepT-like"/>
</dbReference>